<dbReference type="InterPro" id="IPR011545">
    <property type="entry name" value="DEAD/DEAH_box_helicase_dom"/>
</dbReference>
<proteinExistence type="predicted"/>
<dbReference type="EMBL" id="JAVDUJ010000001">
    <property type="protein sequence ID" value="MDR6938774.1"/>
    <property type="molecule type" value="Genomic_DNA"/>
</dbReference>
<dbReference type="SUPFAM" id="SSF52540">
    <property type="entry name" value="P-loop containing nucleoside triphosphate hydrolases"/>
    <property type="match status" value="1"/>
</dbReference>
<feature type="domain" description="Helicase C-terminal" evidence="6">
    <location>
        <begin position="299"/>
        <end position="477"/>
    </location>
</feature>
<name>A0ABU1T085_9ACTO</name>
<dbReference type="InterPro" id="IPR050699">
    <property type="entry name" value="RNA-DNA_Helicase"/>
</dbReference>
<dbReference type="InterPro" id="IPR014001">
    <property type="entry name" value="Helicase_ATP-bd"/>
</dbReference>
<keyword evidence="3 7" id="KW-0347">Helicase</keyword>
<dbReference type="PANTHER" id="PTHR12131">
    <property type="entry name" value="ATP-DEPENDENT RNA AND DNA HELICASE"/>
    <property type="match status" value="1"/>
</dbReference>
<dbReference type="PANTHER" id="PTHR12131:SF1">
    <property type="entry name" value="ATP-DEPENDENT RNA HELICASE SUPV3L1, MITOCHONDRIAL-RELATED"/>
    <property type="match status" value="1"/>
</dbReference>
<dbReference type="RefSeq" id="WP_309954848.1">
    <property type="nucleotide sequence ID" value="NZ_JAVDUJ010000001.1"/>
</dbReference>
<reference evidence="7 8" key="1">
    <citation type="submission" date="2023-07" db="EMBL/GenBank/DDBJ databases">
        <title>Sequencing the genomes of 1000 actinobacteria strains.</title>
        <authorList>
            <person name="Klenk H.-P."/>
        </authorList>
    </citation>
    <scope>NUCLEOTIDE SEQUENCE [LARGE SCALE GENOMIC DNA]</scope>
    <source>
        <strain evidence="7 8">DSM 15539</strain>
    </source>
</reference>
<dbReference type="Gene3D" id="3.40.50.300">
    <property type="entry name" value="P-loop containing nucleotide triphosphate hydrolases"/>
    <property type="match status" value="2"/>
</dbReference>
<comment type="caution">
    <text evidence="7">The sequence shown here is derived from an EMBL/GenBank/DDBJ whole genome shotgun (WGS) entry which is preliminary data.</text>
</comment>
<protein>
    <submittedName>
        <fullName evidence="7">ATP-dependent RNA helicase HelY</fullName>
        <ecNumber evidence="7">3.6.4.-</ecNumber>
    </submittedName>
</protein>
<keyword evidence="1" id="KW-0547">Nucleotide-binding</keyword>
<dbReference type="SMART" id="SM00487">
    <property type="entry name" value="DEXDc"/>
    <property type="match status" value="1"/>
</dbReference>
<organism evidence="7 8">
    <name type="scientific">Arcanobacterium hippocoleae</name>
    <dbReference type="NCBI Taxonomy" id="149017"/>
    <lineage>
        <taxon>Bacteria</taxon>
        <taxon>Bacillati</taxon>
        <taxon>Actinomycetota</taxon>
        <taxon>Actinomycetes</taxon>
        <taxon>Actinomycetales</taxon>
        <taxon>Actinomycetaceae</taxon>
        <taxon>Arcanobacterium</taxon>
    </lineage>
</organism>
<dbReference type="SMART" id="SM01142">
    <property type="entry name" value="DSHCT"/>
    <property type="match status" value="1"/>
</dbReference>
<dbReference type="Pfam" id="PF00270">
    <property type="entry name" value="DEAD"/>
    <property type="match status" value="1"/>
</dbReference>
<dbReference type="PROSITE" id="PS51194">
    <property type="entry name" value="HELICASE_CTER"/>
    <property type="match status" value="1"/>
</dbReference>
<dbReference type="PROSITE" id="PS51192">
    <property type="entry name" value="HELICASE_ATP_BIND_1"/>
    <property type="match status" value="1"/>
</dbReference>
<dbReference type="InterPro" id="IPR027417">
    <property type="entry name" value="P-loop_NTPase"/>
</dbReference>
<dbReference type="Proteomes" id="UP001266099">
    <property type="component" value="Unassembled WGS sequence"/>
</dbReference>
<gene>
    <name evidence="7" type="ORF">J2S36_000317</name>
</gene>
<dbReference type="InterPro" id="IPR001650">
    <property type="entry name" value="Helicase_C-like"/>
</dbReference>
<dbReference type="GO" id="GO:0016787">
    <property type="term" value="F:hydrolase activity"/>
    <property type="evidence" value="ECO:0007669"/>
    <property type="project" value="UniProtKB-KW"/>
</dbReference>
<evidence type="ECO:0000256" key="2">
    <source>
        <dbReference type="ARBA" id="ARBA00022801"/>
    </source>
</evidence>
<dbReference type="Pfam" id="PF08148">
    <property type="entry name" value="DSHCT"/>
    <property type="match status" value="1"/>
</dbReference>
<dbReference type="Gene3D" id="1.10.3380.30">
    <property type="match status" value="1"/>
</dbReference>
<sequence length="919" mass="102775">MLYQDLIAHFADVYRERGIFLDDFQQAAITALTQDSDVLVSAPTGAGKTVVAEFAIELAFARELRCVYTAPIKALSNQKYRELSERYGQAQIGLLTGDTVINRDAQILVVTTEVLRNMLFAQDSSLHDIGYVVLDEVHYLGDKSRGPVWEELILQLPQDTRLVALSATIANSAEFTAWLRTVRPAVTFVESKIRPVPLSQAMLNRGKLIELYRNTQRHISVNSPQDTAVSQPDSQFELQAVQRAIESENQRSNREGRDLRRGRGSNGKRLSAVFRKKIALQLRNLELLPAIEFIFSRKGCDQAVQDLLEREVSFTTDAQRKIIRKKLGHLRRALNAEERKAIQFGLWEKAILRGFAAHHAGMFPALKELIEELTAAGFLSLIYATGTLALGINMPVRTVVLEELYKWNGDSFEDLSGTEYTQLIGRAGRRGKDQLGTAVILARPHTDIELLAKLSSGELERLNSVFFPSYNTVVNLIGNYGYRDARLIMGTSFAQYQLNSQLGEIQGKLARISRKIHAHSADLATLCQKGNLPQYLELRMKAGRASKAARRKAKSEYRRSIAASWREMQNGILYAIALAGEVTYGVVLSHNERRARIISLYGDLEWIYANQVSAPLRNLGEFLLPHGLSPKQAAAREIISQKLFRQLSERIELEQDADLIGAQDRFAVRETPELLAHPVHHCRDLAAHLIVAEEYLSLVNRRQALEAKADASHDSIARQFDAAAQVLKKLGFLQSDTDISIRKTDTGVLSSQNNPDCELRLGIGGDFLRAIHTENDLLLALCLNESVLHELNAAQFAGICAGFLGDKRISKLPIADPKLRAAWKRIDANYWFLRDLEAKHGIDLTAEPNSSGVQLFTLWADGATLPAILKFGRIEVGDFIGSTRRLLDLLSQLARAGADSWIGKRADTAIHLIRRWDWL</sequence>
<feature type="domain" description="Helicase ATP-binding" evidence="5">
    <location>
        <begin position="29"/>
        <end position="187"/>
    </location>
</feature>
<evidence type="ECO:0000313" key="8">
    <source>
        <dbReference type="Proteomes" id="UP001266099"/>
    </source>
</evidence>
<keyword evidence="2 7" id="KW-0378">Hydrolase</keyword>
<keyword evidence="8" id="KW-1185">Reference proteome</keyword>
<evidence type="ECO:0000256" key="3">
    <source>
        <dbReference type="ARBA" id="ARBA00022806"/>
    </source>
</evidence>
<evidence type="ECO:0000256" key="1">
    <source>
        <dbReference type="ARBA" id="ARBA00022741"/>
    </source>
</evidence>
<dbReference type="InterPro" id="IPR012961">
    <property type="entry name" value="Ski2/MTR4_C"/>
</dbReference>
<dbReference type="EC" id="3.6.4.-" evidence="7"/>
<dbReference type="GO" id="GO:0004386">
    <property type="term" value="F:helicase activity"/>
    <property type="evidence" value="ECO:0007669"/>
    <property type="project" value="UniProtKB-KW"/>
</dbReference>
<accession>A0ABU1T085</accession>
<dbReference type="SMART" id="SM00490">
    <property type="entry name" value="HELICc"/>
    <property type="match status" value="1"/>
</dbReference>
<keyword evidence="4" id="KW-0067">ATP-binding</keyword>
<evidence type="ECO:0000259" key="5">
    <source>
        <dbReference type="PROSITE" id="PS51192"/>
    </source>
</evidence>
<evidence type="ECO:0000256" key="4">
    <source>
        <dbReference type="ARBA" id="ARBA00022840"/>
    </source>
</evidence>
<evidence type="ECO:0000259" key="6">
    <source>
        <dbReference type="PROSITE" id="PS51194"/>
    </source>
</evidence>
<evidence type="ECO:0000313" key="7">
    <source>
        <dbReference type="EMBL" id="MDR6938774.1"/>
    </source>
</evidence>